<sequence length="437" mass="47797">MKKSSWFIFFLILAVSCLDDPDCFRLNNNVVGFVFRVIGTNRADTVRLTMVEISGTSSIVPDTVTSSVYVPVNFTTTQSTITFSYEDGRTNYVNLEYLLKTQFISPDCGSRYELSDLRAADSDIDSVRVISGAPNKAAGAINVELLRCPNPRYVGVAFFDMSPPTSATADYTSKAGSLAVDSITTDYSSDVFYRRASRSIFYLPVNPDATQTTFHFHTRGGTAPLNLEVTYTTRTRNPFPALCPDILAVENMAITVADGLAAVDSLGIDDDNEFLDYLTDPPSSNVRLYRCPQTNLARLVFRRYTSAQTTTQTQDDTIAVKRITSDYAAGAVYAANQDLRVVTLPVNPASNQTIFYIEYADANIPTDTVRLSYTSTRRPSDLPNCGDLITYTELAEVGDDGGTNNIIVAPGGTTNASTLHNPPTTYTNIQVIHAADQ</sequence>
<dbReference type="PROSITE" id="PS51257">
    <property type="entry name" value="PROKAR_LIPOPROTEIN"/>
    <property type="match status" value="1"/>
</dbReference>
<keyword evidence="2" id="KW-1185">Reference proteome</keyword>
<protein>
    <submittedName>
        <fullName evidence="1">Uncharacterized protein</fullName>
    </submittedName>
</protein>
<name>A0AAP2GEV8_9BACT</name>
<evidence type="ECO:0000313" key="2">
    <source>
        <dbReference type="Proteomes" id="UP001319180"/>
    </source>
</evidence>
<evidence type="ECO:0000313" key="1">
    <source>
        <dbReference type="EMBL" id="MBT1688837.1"/>
    </source>
</evidence>
<comment type="caution">
    <text evidence="1">The sequence shown here is derived from an EMBL/GenBank/DDBJ whole genome shotgun (WGS) entry which is preliminary data.</text>
</comment>
<gene>
    <name evidence="1" type="ORF">KK078_19875</name>
</gene>
<reference evidence="1 2" key="1">
    <citation type="submission" date="2021-05" db="EMBL/GenBank/DDBJ databases">
        <title>A Polyphasic approach of four new species of the genus Ohtaekwangia: Ohtaekwangia histidinii sp. nov., Ohtaekwangia cretensis sp. nov., Ohtaekwangia indiensis sp. nov., Ohtaekwangia reichenbachii sp. nov. from diverse environment.</title>
        <authorList>
            <person name="Octaviana S."/>
        </authorList>
    </citation>
    <scope>NUCLEOTIDE SEQUENCE [LARGE SCALE GENOMIC DNA]</scope>
    <source>
        <strain evidence="1 2">PWU37</strain>
    </source>
</reference>
<dbReference type="AlphaFoldDB" id="A0AAP2GEV8"/>
<accession>A0AAP2GEV8</accession>
<organism evidence="1 2">
    <name type="scientific">Dawidia soli</name>
    <dbReference type="NCBI Taxonomy" id="2782352"/>
    <lineage>
        <taxon>Bacteria</taxon>
        <taxon>Pseudomonadati</taxon>
        <taxon>Bacteroidota</taxon>
        <taxon>Cytophagia</taxon>
        <taxon>Cytophagales</taxon>
        <taxon>Chryseotaleaceae</taxon>
        <taxon>Dawidia</taxon>
    </lineage>
</organism>
<dbReference type="Proteomes" id="UP001319180">
    <property type="component" value="Unassembled WGS sequence"/>
</dbReference>
<proteinExistence type="predicted"/>
<dbReference type="EMBL" id="JAHESC010000031">
    <property type="protein sequence ID" value="MBT1688837.1"/>
    <property type="molecule type" value="Genomic_DNA"/>
</dbReference>
<dbReference type="RefSeq" id="WP_254092063.1">
    <property type="nucleotide sequence ID" value="NZ_JAHESC010000031.1"/>
</dbReference>